<sequence>MVITLRKAYQIGIPSSINIEEGIPKDPRTNHDFVNFFLPPWIIIFNNL</sequence>
<gene>
    <name evidence="1" type="ORF">RINTHH_21610</name>
</gene>
<protein>
    <submittedName>
        <fullName evidence="1">Uncharacterized protein</fullName>
    </submittedName>
</protein>
<comment type="caution">
    <text evidence="1">The sequence shown here is derived from an EMBL/GenBank/DDBJ whole genome shotgun (WGS) entry which is preliminary data.</text>
</comment>
<reference evidence="2" key="2">
    <citation type="submission" date="2016-01" db="EMBL/GenBank/DDBJ databases">
        <title>Diatom-associated endosymboitic cyanobacterium lacks core nitrogen metabolism enzymes.</title>
        <authorList>
            <person name="Hilton J.A."/>
            <person name="Foster R.A."/>
            <person name="Tripp H.J."/>
            <person name="Carter B.J."/>
            <person name="Zehr J.P."/>
            <person name="Villareal T.A."/>
        </authorList>
    </citation>
    <scope>NUCLEOTIDE SEQUENCE [LARGE SCALE GENOMIC DNA]</scope>
    <source>
        <strain evidence="2">HH01</strain>
    </source>
</reference>
<dbReference type="EMBL" id="CAIY01000085">
    <property type="protein sequence ID" value="CCH68316.1"/>
    <property type="molecule type" value="Genomic_DNA"/>
</dbReference>
<evidence type="ECO:0000313" key="1">
    <source>
        <dbReference type="EMBL" id="CCH68316.1"/>
    </source>
</evidence>
<name>M1X6P3_9NOST</name>
<dbReference type="Proteomes" id="UP000053051">
    <property type="component" value="Unassembled WGS sequence"/>
</dbReference>
<proteinExistence type="predicted"/>
<evidence type="ECO:0000313" key="2">
    <source>
        <dbReference type="Proteomes" id="UP000053051"/>
    </source>
</evidence>
<accession>M1X6P3</accession>
<keyword evidence="2" id="KW-1185">Reference proteome</keyword>
<dbReference type="AlphaFoldDB" id="M1X6P3"/>
<organism evidence="1 2">
    <name type="scientific">Richelia intracellularis HH01</name>
    <dbReference type="NCBI Taxonomy" id="1165094"/>
    <lineage>
        <taxon>Bacteria</taxon>
        <taxon>Bacillati</taxon>
        <taxon>Cyanobacteriota</taxon>
        <taxon>Cyanophyceae</taxon>
        <taxon>Nostocales</taxon>
        <taxon>Nostocaceae</taxon>
        <taxon>Richelia</taxon>
    </lineage>
</organism>
<reference evidence="1 2" key="1">
    <citation type="submission" date="2012-05" db="EMBL/GenBank/DDBJ databases">
        <authorList>
            <person name="Hilton J."/>
        </authorList>
    </citation>
    <scope>NUCLEOTIDE SEQUENCE [LARGE SCALE GENOMIC DNA]</scope>
    <source>
        <strain evidence="1 2">HH01</strain>
    </source>
</reference>